<feature type="domain" description="Sigma-54 factor interaction" evidence="6">
    <location>
        <begin position="35"/>
        <end position="255"/>
    </location>
</feature>
<evidence type="ECO:0000256" key="2">
    <source>
        <dbReference type="ARBA" id="ARBA00022840"/>
    </source>
</evidence>
<evidence type="ECO:0000256" key="3">
    <source>
        <dbReference type="ARBA" id="ARBA00023015"/>
    </source>
</evidence>
<dbReference type="Proteomes" id="UP000078227">
    <property type="component" value="Chromosome"/>
</dbReference>
<dbReference type="RefSeq" id="WP_064568946.1">
    <property type="nucleotide sequence ID" value="NZ_FOKO01000004.1"/>
</dbReference>
<dbReference type="FunFam" id="3.40.50.300:FF:000006">
    <property type="entry name" value="DNA-binding transcriptional regulator NtrC"/>
    <property type="match status" value="1"/>
</dbReference>
<keyword evidence="1" id="KW-0547">Nucleotide-binding</keyword>
<dbReference type="InterPro" id="IPR003593">
    <property type="entry name" value="AAA+_ATPase"/>
</dbReference>
<dbReference type="PANTHER" id="PTHR32071">
    <property type="entry name" value="TRANSCRIPTIONAL REGULATORY PROTEIN"/>
    <property type="match status" value="1"/>
</dbReference>
<dbReference type="InterPro" id="IPR002197">
    <property type="entry name" value="HTH_Fis"/>
</dbReference>
<dbReference type="EMBL" id="FOKO01000004">
    <property type="protein sequence ID" value="SFC87773.1"/>
    <property type="molecule type" value="Genomic_DNA"/>
</dbReference>
<dbReference type="Gene3D" id="1.10.10.60">
    <property type="entry name" value="Homeodomain-like"/>
    <property type="match status" value="1"/>
</dbReference>
<dbReference type="Pfam" id="PF25601">
    <property type="entry name" value="AAA_lid_14"/>
    <property type="match status" value="1"/>
</dbReference>
<dbReference type="GO" id="GO:0043565">
    <property type="term" value="F:sequence-specific DNA binding"/>
    <property type="evidence" value="ECO:0007669"/>
    <property type="project" value="InterPro"/>
</dbReference>
<evidence type="ECO:0000313" key="7">
    <source>
        <dbReference type="EMBL" id="ANI85197.2"/>
    </source>
</evidence>
<dbReference type="InterPro" id="IPR058031">
    <property type="entry name" value="AAA_lid_NorR"/>
</dbReference>
<dbReference type="InterPro" id="IPR027417">
    <property type="entry name" value="P-loop_NTPase"/>
</dbReference>
<evidence type="ECO:0000313" key="8">
    <source>
        <dbReference type="EMBL" id="SFC87773.1"/>
    </source>
</evidence>
<evidence type="ECO:0000313" key="10">
    <source>
        <dbReference type="Proteomes" id="UP000182314"/>
    </source>
</evidence>
<dbReference type="SUPFAM" id="SSF52540">
    <property type="entry name" value="P-loop containing nucleoside triphosphate hydrolases"/>
    <property type="match status" value="1"/>
</dbReference>
<dbReference type="PANTHER" id="PTHR32071:SF57">
    <property type="entry name" value="C4-DICARBOXYLATE TRANSPORT TRANSCRIPTIONAL REGULATORY PROTEIN DCTD"/>
    <property type="match status" value="1"/>
</dbReference>
<keyword evidence="3" id="KW-0805">Transcription regulation</keyword>
<protein>
    <submittedName>
        <fullName evidence="8">Regulatory protein, Fis family</fullName>
    </submittedName>
    <submittedName>
        <fullName evidence="7">Sigma-54-dependent Fis family transcriptional regulator</fullName>
    </submittedName>
</protein>
<keyword evidence="5" id="KW-0804">Transcription</keyword>
<dbReference type="InterPro" id="IPR009057">
    <property type="entry name" value="Homeodomain-like_sf"/>
</dbReference>
<dbReference type="Pfam" id="PF00158">
    <property type="entry name" value="Sigma54_activat"/>
    <property type="match status" value="1"/>
</dbReference>
<dbReference type="AlphaFoldDB" id="A0AA94H631"/>
<keyword evidence="4" id="KW-0238">DNA-binding</keyword>
<reference evidence="7 9" key="2">
    <citation type="submission" date="2021-03" db="EMBL/GenBank/DDBJ databases">
        <authorList>
            <person name="Li Y."/>
            <person name="Li S."/>
            <person name="Chen M."/>
            <person name="Peng G."/>
            <person name="Tan Z."/>
            <person name="An Q."/>
        </authorList>
    </citation>
    <scope>NUCLEOTIDE SEQUENCE [LARGE SCALE GENOMIC DNA]</scope>
    <source>
        <strain evidence="7 9">Ola 51</strain>
    </source>
</reference>
<dbReference type="Pfam" id="PF02954">
    <property type="entry name" value="HTH_8"/>
    <property type="match status" value="1"/>
</dbReference>
<gene>
    <name evidence="7" type="ORF">AWR26_03685</name>
    <name evidence="8" type="ORF">SAMN05216286_3573</name>
</gene>
<evidence type="ECO:0000256" key="5">
    <source>
        <dbReference type="ARBA" id="ARBA00023163"/>
    </source>
</evidence>
<name>A0AA94H631_9ENTR</name>
<organism evidence="8 10">
    <name type="scientific">Kosakonia oryzae</name>
    <dbReference type="NCBI Taxonomy" id="497725"/>
    <lineage>
        <taxon>Bacteria</taxon>
        <taxon>Pseudomonadati</taxon>
        <taxon>Pseudomonadota</taxon>
        <taxon>Gammaproteobacteria</taxon>
        <taxon>Enterobacterales</taxon>
        <taxon>Enterobacteriaceae</taxon>
        <taxon>Kosakonia</taxon>
    </lineage>
</organism>
<dbReference type="SUPFAM" id="SSF46689">
    <property type="entry name" value="Homeodomain-like"/>
    <property type="match status" value="1"/>
</dbReference>
<dbReference type="PROSITE" id="PS50045">
    <property type="entry name" value="SIGMA54_INTERACT_4"/>
    <property type="match status" value="1"/>
</dbReference>
<dbReference type="SMART" id="SM00382">
    <property type="entry name" value="AAA"/>
    <property type="match status" value="1"/>
</dbReference>
<dbReference type="CDD" id="cd00009">
    <property type="entry name" value="AAA"/>
    <property type="match status" value="1"/>
</dbReference>
<keyword evidence="9" id="KW-1185">Reference proteome</keyword>
<keyword evidence="2" id="KW-0067">ATP-binding</keyword>
<evidence type="ECO:0000256" key="4">
    <source>
        <dbReference type="ARBA" id="ARBA00023125"/>
    </source>
</evidence>
<dbReference type="Gene3D" id="3.40.50.300">
    <property type="entry name" value="P-loop containing nucleotide triphosphate hydrolases"/>
    <property type="match status" value="1"/>
</dbReference>
<dbReference type="InterPro" id="IPR025662">
    <property type="entry name" value="Sigma_54_int_dom_ATP-bd_1"/>
</dbReference>
<dbReference type="GO" id="GO:0006355">
    <property type="term" value="P:regulation of DNA-templated transcription"/>
    <property type="evidence" value="ECO:0007669"/>
    <property type="project" value="InterPro"/>
</dbReference>
<dbReference type="GO" id="GO:0005524">
    <property type="term" value="F:ATP binding"/>
    <property type="evidence" value="ECO:0007669"/>
    <property type="project" value="UniProtKB-KW"/>
</dbReference>
<reference evidence="8 10" key="1">
    <citation type="submission" date="2016-10" db="EMBL/GenBank/DDBJ databases">
        <authorList>
            <person name="Varghese N."/>
            <person name="Submissions S."/>
        </authorList>
    </citation>
    <scope>NUCLEOTIDE SEQUENCE [LARGE SCALE GENOMIC DNA]</scope>
    <source>
        <strain evidence="8 10">CGMCC 1.7012</strain>
    </source>
</reference>
<dbReference type="InterPro" id="IPR002078">
    <property type="entry name" value="Sigma_54_int"/>
</dbReference>
<proteinExistence type="predicted"/>
<evidence type="ECO:0000256" key="1">
    <source>
        <dbReference type="ARBA" id="ARBA00022741"/>
    </source>
</evidence>
<dbReference type="Proteomes" id="UP000182314">
    <property type="component" value="Unassembled WGS sequence"/>
</dbReference>
<dbReference type="EMBL" id="CP014007">
    <property type="protein sequence ID" value="ANI85197.2"/>
    <property type="molecule type" value="Genomic_DNA"/>
</dbReference>
<dbReference type="PROSITE" id="PS00675">
    <property type="entry name" value="SIGMA54_INTERACT_1"/>
    <property type="match status" value="1"/>
</dbReference>
<evidence type="ECO:0000313" key="9">
    <source>
        <dbReference type="Proteomes" id="UP000078227"/>
    </source>
</evidence>
<sequence>MKKDEMVTRTIMELPVVLGDEKEIDEVNYMEDIHRDLMPLLNTIAPLNVDLLLEGETGTGKDTLAQRLYNNSGLKGRFVSINCAAIPESLAESELFGVTAGAYTGANHSRAGYIESATEGVLFLDEIDSMPLSLQVKFLRVLESRTICRLGSTQSVPLKLRVIAASQKPLSELVEKKLFRQDLYFRLAAVKIALPALRTRIECIIPLFRKFSDEASQRLGCALPKMTTQLVERLLLHNWPGNIRELRGAAERFVLGIPPLNNECCPEHECLRLRDRMRRIEYCLIEDCLTRHSNRVVSAAHELGVPRRTLYQRIKSLSSRQD</sequence>
<dbReference type="Gene3D" id="1.10.8.60">
    <property type="match status" value="1"/>
</dbReference>
<evidence type="ECO:0000259" key="6">
    <source>
        <dbReference type="PROSITE" id="PS50045"/>
    </source>
</evidence>
<accession>A0AA94H631</accession>